<dbReference type="SUPFAM" id="SSF52058">
    <property type="entry name" value="L domain-like"/>
    <property type="match status" value="1"/>
</dbReference>
<dbReference type="Proteomes" id="UP001632038">
    <property type="component" value="Unassembled WGS sequence"/>
</dbReference>
<keyword evidence="1" id="KW-0677">Repeat</keyword>
<keyword evidence="5" id="KW-1185">Reference proteome</keyword>
<name>A0ABD3DKS5_9LAMI</name>
<dbReference type="InterPro" id="IPR055414">
    <property type="entry name" value="LRR_R13L4/SHOC2-like"/>
</dbReference>
<dbReference type="InterPro" id="IPR032675">
    <property type="entry name" value="LRR_dom_sf"/>
</dbReference>
<sequence>MSIEKDWLADFGDENPITKILKLSYDNLPAPSVKKCFAYCSIICRALDGRRIIQSLDGNGIFNLLLQNSLLQVSERDGDDNVMDCNMHGLVYDLAFSILYKNDNVIDGVCQRRYIGYKPSGDGLLSIPTGQERYVRTLFFDGKVSDIMFEDFKSLRTFTFVGREYIRELPSSITKLKHLRYLDISRTRINYLSDSFGELYHLQTLRADNSFGVVMDGYCLEKLPDSMSCLISLRHLHIPGKTTLPQGIGKLTSLETLPYFCVGSKNGPGISELGNLKDLKGKLEIDNLEHVRHKNEAICADLLGKAGIYESTLRWDKYKKGDEANDESVLEGLIFEVYGLCCVTTYSSIMKCDVDIMKDLDGNICSAVGPLCEKQCTMGIFWMKVMKKYQLPGIFSHELRLMTNLPIEMVCAPSLERLILNNVSSITNMGMMIVCLHKMTSLISLSIYDVPRFSIVNTLNGSLSNNSLRYLSMGPFSLWNNNVSLNESVGAMLLQCISLRHLVLTGMEHWECLPDQLQHLTSLEELDLRDFGIEALPEWFGNLESLTVLILPDCEKLIHLPSKQAMQRLSKLTILSLCNCPLLLKENRSNNEYDDDDDDEVPEIVDSEWPKISHIPTVYVNNHLISSDNQGRN</sequence>
<evidence type="ECO:0000256" key="1">
    <source>
        <dbReference type="ARBA" id="ARBA00022737"/>
    </source>
</evidence>
<evidence type="ECO:0000259" key="3">
    <source>
        <dbReference type="Pfam" id="PF25019"/>
    </source>
</evidence>
<dbReference type="InterPro" id="IPR056789">
    <property type="entry name" value="LRR_R13L1-DRL21"/>
</dbReference>
<dbReference type="EMBL" id="JAVIJP010000016">
    <property type="protein sequence ID" value="KAL3641619.1"/>
    <property type="molecule type" value="Genomic_DNA"/>
</dbReference>
<proteinExistence type="predicted"/>
<evidence type="ECO:0000313" key="5">
    <source>
        <dbReference type="Proteomes" id="UP001632038"/>
    </source>
</evidence>
<dbReference type="Pfam" id="PF23598">
    <property type="entry name" value="LRR_14"/>
    <property type="match status" value="1"/>
</dbReference>
<protein>
    <submittedName>
        <fullName evidence="4">Uncharacterized protein</fullName>
    </submittedName>
</protein>
<reference evidence="5" key="1">
    <citation type="journal article" date="2024" name="IScience">
        <title>Strigolactones Initiate the Formation of Haustorium-like Structures in Castilleja.</title>
        <authorList>
            <person name="Buerger M."/>
            <person name="Peterson D."/>
            <person name="Chory J."/>
        </authorList>
    </citation>
    <scope>NUCLEOTIDE SEQUENCE [LARGE SCALE GENOMIC DNA]</scope>
</reference>
<evidence type="ECO:0000313" key="4">
    <source>
        <dbReference type="EMBL" id="KAL3641619.1"/>
    </source>
</evidence>
<dbReference type="Gene3D" id="3.80.10.10">
    <property type="entry name" value="Ribonuclease Inhibitor"/>
    <property type="match status" value="2"/>
</dbReference>
<feature type="domain" description="Disease resistance R13L4/SHOC-2-like LRR" evidence="2">
    <location>
        <begin position="143"/>
        <end position="300"/>
    </location>
</feature>
<gene>
    <name evidence="4" type="ORF">CASFOL_012434</name>
</gene>
<accession>A0ABD3DKS5</accession>
<feature type="domain" description="R13L1/DRL21-like LRR repeat region" evidence="3">
    <location>
        <begin position="511"/>
        <end position="575"/>
    </location>
</feature>
<comment type="caution">
    <text evidence="4">The sequence shown here is derived from an EMBL/GenBank/DDBJ whole genome shotgun (WGS) entry which is preliminary data.</text>
</comment>
<dbReference type="PANTHER" id="PTHR47186:SF42">
    <property type="entry name" value="DISEASE RESISTANCE RPP13-LIKE PROTEIN 1"/>
    <property type="match status" value="1"/>
</dbReference>
<evidence type="ECO:0000259" key="2">
    <source>
        <dbReference type="Pfam" id="PF23598"/>
    </source>
</evidence>
<dbReference type="PANTHER" id="PTHR47186">
    <property type="entry name" value="LEUCINE-RICH REPEAT-CONTAINING PROTEIN 57"/>
    <property type="match status" value="1"/>
</dbReference>
<organism evidence="4 5">
    <name type="scientific">Castilleja foliolosa</name>
    <dbReference type="NCBI Taxonomy" id="1961234"/>
    <lineage>
        <taxon>Eukaryota</taxon>
        <taxon>Viridiplantae</taxon>
        <taxon>Streptophyta</taxon>
        <taxon>Embryophyta</taxon>
        <taxon>Tracheophyta</taxon>
        <taxon>Spermatophyta</taxon>
        <taxon>Magnoliopsida</taxon>
        <taxon>eudicotyledons</taxon>
        <taxon>Gunneridae</taxon>
        <taxon>Pentapetalae</taxon>
        <taxon>asterids</taxon>
        <taxon>lamiids</taxon>
        <taxon>Lamiales</taxon>
        <taxon>Orobanchaceae</taxon>
        <taxon>Pedicularideae</taxon>
        <taxon>Castillejinae</taxon>
        <taxon>Castilleja</taxon>
    </lineage>
</organism>
<dbReference type="AlphaFoldDB" id="A0ABD3DKS5"/>
<dbReference type="Pfam" id="PF25019">
    <property type="entry name" value="LRR_R13L1-DRL21"/>
    <property type="match status" value="1"/>
</dbReference>